<proteinExistence type="predicted"/>
<dbReference type="EMBL" id="JBHSOE010000103">
    <property type="protein sequence ID" value="MFC5660562.1"/>
    <property type="molecule type" value="Genomic_DNA"/>
</dbReference>
<evidence type="ECO:0000313" key="2">
    <source>
        <dbReference type="Proteomes" id="UP001596065"/>
    </source>
</evidence>
<dbReference type="RefSeq" id="WP_344352489.1">
    <property type="nucleotide sequence ID" value="NZ_BAAASM010000062.1"/>
</dbReference>
<keyword evidence="2" id="KW-1185">Reference proteome</keyword>
<comment type="caution">
    <text evidence="1">The sequence shown here is derived from an EMBL/GenBank/DDBJ whole genome shotgun (WGS) entry which is preliminary data.</text>
</comment>
<reference evidence="2" key="1">
    <citation type="journal article" date="2019" name="Int. J. Syst. Evol. Microbiol.">
        <title>The Global Catalogue of Microorganisms (GCM) 10K type strain sequencing project: providing services to taxonomists for standard genome sequencing and annotation.</title>
        <authorList>
            <consortium name="The Broad Institute Genomics Platform"/>
            <consortium name="The Broad Institute Genome Sequencing Center for Infectious Disease"/>
            <person name="Wu L."/>
            <person name="Ma J."/>
        </authorList>
    </citation>
    <scope>NUCLEOTIDE SEQUENCE [LARGE SCALE GENOMIC DNA]</scope>
    <source>
        <strain evidence="2">KCTC 5701</strain>
    </source>
</reference>
<accession>A0ABW0WQN6</accession>
<dbReference type="Proteomes" id="UP001596065">
    <property type="component" value="Unassembled WGS sequence"/>
</dbReference>
<sequence length="59" mass="6215">MAHGAHGSPLLPPRPDPVLARDCDQCLGWGSVVTRDGHHELCPACQPGPTGRQPGDPRP</sequence>
<protein>
    <submittedName>
        <fullName evidence="1">Uncharacterized protein</fullName>
    </submittedName>
</protein>
<name>A0ABW0WQN6_STRNO</name>
<organism evidence="1 2">
    <name type="scientific">Streptomyces nogalater</name>
    <dbReference type="NCBI Taxonomy" id="38314"/>
    <lineage>
        <taxon>Bacteria</taxon>
        <taxon>Bacillati</taxon>
        <taxon>Actinomycetota</taxon>
        <taxon>Actinomycetes</taxon>
        <taxon>Kitasatosporales</taxon>
        <taxon>Streptomycetaceae</taxon>
        <taxon>Streptomyces</taxon>
    </lineage>
</organism>
<evidence type="ECO:0000313" key="1">
    <source>
        <dbReference type="EMBL" id="MFC5660562.1"/>
    </source>
</evidence>
<gene>
    <name evidence="1" type="ORF">ACFP3J_34490</name>
</gene>